<evidence type="ECO:0000256" key="6">
    <source>
        <dbReference type="ARBA" id="ARBA00050776"/>
    </source>
</evidence>
<evidence type="ECO:0000313" key="8">
    <source>
        <dbReference type="EMBL" id="KRM93338.1"/>
    </source>
</evidence>
<dbReference type="CDD" id="cd06453">
    <property type="entry name" value="SufS_like"/>
    <property type="match status" value="1"/>
</dbReference>
<dbReference type="InterPro" id="IPR010970">
    <property type="entry name" value="Cys_dSase_SufS"/>
</dbReference>
<name>A0A0R2CQ18_9LACO</name>
<evidence type="ECO:0000256" key="4">
    <source>
        <dbReference type="ARBA" id="ARBA00022679"/>
    </source>
</evidence>
<dbReference type="EMBL" id="AYZR01000009">
    <property type="protein sequence ID" value="KRM93338.1"/>
    <property type="molecule type" value="Genomic_DNA"/>
</dbReference>
<dbReference type="GO" id="GO:0006534">
    <property type="term" value="P:cysteine metabolic process"/>
    <property type="evidence" value="ECO:0007669"/>
    <property type="project" value="InterPro"/>
</dbReference>
<dbReference type="PANTHER" id="PTHR43586">
    <property type="entry name" value="CYSTEINE DESULFURASE"/>
    <property type="match status" value="1"/>
</dbReference>
<dbReference type="Gene3D" id="3.40.640.10">
    <property type="entry name" value="Type I PLP-dependent aspartate aminotransferase-like (Major domain)"/>
    <property type="match status" value="1"/>
</dbReference>
<dbReference type="PIRSF" id="PIRSF005572">
    <property type="entry name" value="NifS"/>
    <property type="match status" value="1"/>
</dbReference>
<evidence type="ECO:0000313" key="9">
    <source>
        <dbReference type="Proteomes" id="UP000051256"/>
    </source>
</evidence>
<dbReference type="RefSeq" id="WP_056978832.1">
    <property type="nucleotide sequence ID" value="NZ_AYZR01000009.1"/>
</dbReference>
<comment type="caution">
    <text evidence="8">The sequence shown here is derived from an EMBL/GenBank/DDBJ whole genome shotgun (WGS) entry which is preliminary data.</text>
</comment>
<feature type="domain" description="Aminotransferase class V" evidence="7">
    <location>
        <begin position="9"/>
        <end position="379"/>
    </location>
</feature>
<dbReference type="GO" id="GO:0031071">
    <property type="term" value="F:cysteine desulfurase activity"/>
    <property type="evidence" value="ECO:0007669"/>
    <property type="project" value="UniProtKB-EC"/>
</dbReference>
<dbReference type="Gene3D" id="3.90.1150.10">
    <property type="entry name" value="Aspartate Aminotransferase, domain 1"/>
    <property type="match status" value="1"/>
</dbReference>
<keyword evidence="4" id="KW-0808">Transferase</keyword>
<reference evidence="8 9" key="1">
    <citation type="journal article" date="2015" name="Genome Announc.">
        <title>Expanding the biotechnology potential of lactobacilli through comparative genomics of 213 strains and associated genera.</title>
        <authorList>
            <person name="Sun Z."/>
            <person name="Harris H.M."/>
            <person name="McCann A."/>
            <person name="Guo C."/>
            <person name="Argimon S."/>
            <person name="Zhang W."/>
            <person name="Yang X."/>
            <person name="Jeffery I.B."/>
            <person name="Cooney J.C."/>
            <person name="Kagawa T.F."/>
            <person name="Liu W."/>
            <person name="Song Y."/>
            <person name="Salvetti E."/>
            <person name="Wrobel A."/>
            <person name="Rasinkangas P."/>
            <person name="Parkhill J."/>
            <person name="Rea M.C."/>
            <person name="O'Sullivan O."/>
            <person name="Ritari J."/>
            <person name="Douillard F.P."/>
            <person name="Paul Ross R."/>
            <person name="Yang R."/>
            <person name="Briner A.E."/>
            <person name="Felis G.E."/>
            <person name="de Vos W.M."/>
            <person name="Barrangou R."/>
            <person name="Klaenhammer T.R."/>
            <person name="Caufield P.W."/>
            <person name="Cui Y."/>
            <person name="Zhang H."/>
            <person name="O'Toole P.W."/>
        </authorList>
    </citation>
    <scope>NUCLEOTIDE SEQUENCE [LARGE SCALE GENOMIC DNA]</scope>
    <source>
        <strain evidence="8 9">DSM 24302</strain>
    </source>
</reference>
<comment type="catalytic activity">
    <reaction evidence="6">
        <text>(sulfur carrier)-H + L-cysteine = (sulfur carrier)-SH + L-alanine</text>
        <dbReference type="Rhea" id="RHEA:43892"/>
        <dbReference type="Rhea" id="RHEA-COMP:14737"/>
        <dbReference type="Rhea" id="RHEA-COMP:14739"/>
        <dbReference type="ChEBI" id="CHEBI:29917"/>
        <dbReference type="ChEBI" id="CHEBI:35235"/>
        <dbReference type="ChEBI" id="CHEBI:57972"/>
        <dbReference type="ChEBI" id="CHEBI:64428"/>
        <dbReference type="EC" id="2.8.1.7"/>
    </reaction>
</comment>
<keyword evidence="9" id="KW-1185">Reference proteome</keyword>
<dbReference type="SUPFAM" id="SSF53383">
    <property type="entry name" value="PLP-dependent transferases"/>
    <property type="match status" value="1"/>
</dbReference>
<dbReference type="EC" id="2.8.1.7" evidence="3"/>
<proteinExistence type="inferred from homology"/>
<dbReference type="InterPro" id="IPR016454">
    <property type="entry name" value="Cysteine_dSase"/>
</dbReference>
<organism evidence="8 9">
    <name type="scientific">Lentilactobacillus senioris DSM 24302 = JCM 17472</name>
    <dbReference type="NCBI Taxonomy" id="1423802"/>
    <lineage>
        <taxon>Bacteria</taxon>
        <taxon>Bacillati</taxon>
        <taxon>Bacillota</taxon>
        <taxon>Bacilli</taxon>
        <taxon>Lactobacillales</taxon>
        <taxon>Lactobacillaceae</taxon>
        <taxon>Lentilactobacillus</taxon>
    </lineage>
</organism>
<dbReference type="PATRIC" id="fig|1423802.4.peg.1018"/>
<dbReference type="InterPro" id="IPR015421">
    <property type="entry name" value="PyrdxlP-dep_Trfase_major"/>
</dbReference>
<protein>
    <recommendedName>
        <fullName evidence="3">cysteine desulfurase</fullName>
        <ecNumber evidence="3">2.8.1.7</ecNumber>
    </recommendedName>
</protein>
<dbReference type="NCBIfam" id="TIGR01979">
    <property type="entry name" value="sufS"/>
    <property type="match status" value="1"/>
</dbReference>
<dbReference type="PANTHER" id="PTHR43586:SF8">
    <property type="entry name" value="CYSTEINE DESULFURASE 1, CHLOROPLASTIC"/>
    <property type="match status" value="1"/>
</dbReference>
<keyword evidence="5" id="KW-0663">Pyridoxal phosphate</keyword>
<gene>
    <name evidence="8" type="ORF">FC56_GL001005</name>
</gene>
<comment type="similarity">
    <text evidence="2">Belongs to the class-V pyridoxal-phosphate-dependent aminotransferase family. Csd subfamily.</text>
</comment>
<dbReference type="AlphaFoldDB" id="A0A0R2CQ18"/>
<evidence type="ECO:0000256" key="1">
    <source>
        <dbReference type="ARBA" id="ARBA00001933"/>
    </source>
</evidence>
<dbReference type="Proteomes" id="UP000051256">
    <property type="component" value="Unassembled WGS sequence"/>
</dbReference>
<sequence length="391" mass="42385">MTNYQPVAYLDNAATTPMPDEVLTTVTNYYQFQKVNVHRGMYGLAHQVTSQYEAVREQVKNFIHATNSAEIVFTSGTTDSLNMVAAGYARQVLQPGDEIMVSLMEHHSNLVPWQQVAQQTGAQLKYLNVTVDGQIDIKQLRQQLTDHTKIVALTLVSNVLGTKLELAPVAELVHQHGGILVADAAQVAGHLPIDVQALGADFLAFSGHKMFGPTGIGVLYGRQSLLEQLRPVRFGGEMIQEVTQQDATWQPLPLRLEAGTPNIAGVLGLGAAVNYLQRLGFTAIQAHEQKLMRRLMAGLQSHFPIQIYGSQVAGDHHGAVSFNFKQIHAHDVATILDAANVAVRAGQMCAAPLMQALQTDSVVRASISAATTSAEVDRFLAALDQVEGLLL</sequence>
<evidence type="ECO:0000259" key="7">
    <source>
        <dbReference type="Pfam" id="PF00266"/>
    </source>
</evidence>
<dbReference type="InterPro" id="IPR000192">
    <property type="entry name" value="Aminotrans_V_dom"/>
</dbReference>
<dbReference type="STRING" id="1423802.FC56_GL001005"/>
<dbReference type="InterPro" id="IPR015422">
    <property type="entry name" value="PyrdxlP-dep_Trfase_small"/>
</dbReference>
<evidence type="ECO:0000256" key="2">
    <source>
        <dbReference type="ARBA" id="ARBA00010447"/>
    </source>
</evidence>
<dbReference type="Pfam" id="PF00266">
    <property type="entry name" value="Aminotran_5"/>
    <property type="match status" value="1"/>
</dbReference>
<evidence type="ECO:0000256" key="5">
    <source>
        <dbReference type="ARBA" id="ARBA00022898"/>
    </source>
</evidence>
<dbReference type="InterPro" id="IPR015424">
    <property type="entry name" value="PyrdxlP-dep_Trfase"/>
</dbReference>
<dbReference type="GO" id="GO:0030170">
    <property type="term" value="F:pyridoxal phosphate binding"/>
    <property type="evidence" value="ECO:0007669"/>
    <property type="project" value="InterPro"/>
</dbReference>
<accession>A0A0R2CQ18</accession>
<comment type="cofactor">
    <cofactor evidence="1">
        <name>pyridoxal 5'-phosphate</name>
        <dbReference type="ChEBI" id="CHEBI:597326"/>
    </cofactor>
</comment>
<evidence type="ECO:0000256" key="3">
    <source>
        <dbReference type="ARBA" id="ARBA00012239"/>
    </source>
</evidence>